<evidence type="ECO:0000313" key="3">
    <source>
        <dbReference type="Proteomes" id="UP001527925"/>
    </source>
</evidence>
<dbReference type="InterPro" id="IPR052050">
    <property type="entry name" value="SecEffector_AnkRepeat"/>
</dbReference>
<dbReference type="InterPro" id="IPR036770">
    <property type="entry name" value="Ankyrin_rpt-contain_sf"/>
</dbReference>
<name>A0ABR4MWL7_9FUNG</name>
<organism evidence="2 3">
    <name type="scientific">Polyrhizophydium stewartii</name>
    <dbReference type="NCBI Taxonomy" id="2732419"/>
    <lineage>
        <taxon>Eukaryota</taxon>
        <taxon>Fungi</taxon>
        <taxon>Fungi incertae sedis</taxon>
        <taxon>Chytridiomycota</taxon>
        <taxon>Chytridiomycota incertae sedis</taxon>
        <taxon>Chytridiomycetes</taxon>
        <taxon>Rhizophydiales</taxon>
        <taxon>Rhizophydiales incertae sedis</taxon>
        <taxon>Polyrhizophydium</taxon>
    </lineage>
</organism>
<keyword evidence="3" id="KW-1185">Reference proteome</keyword>
<sequence length="428" mass="45596">MHSRKRLHTDDDDGQGGRGGSNGEGSGSASRKLATRRTDALVGIQALCSRGPDELAPGASLWDLMPAEIRRMIVMAAGPLTMLTSGLVADADVNRLSWGAKTQMWIDAFELDWAGDLGRLSSKVMVPARGFWAIRSRGMYERVRALRGWQHKHGLAHAAARNGWADLLDFEHTLELSLVACECGAMWLLDRLASDRVRPLLLRPKHVISAIAYGQLRTVVWLHQRMPDGEWGAVAMDKAASFGEIQILDFLRCNRTEGCTQAAIDGAAGNGHIAVIEYLLAHGLVTVQPSTVCAAAAAGRIGVLEWLTANGFSAAFTPQAMDAAAGSGIAVLEWFRTNRAEGCTPHALVTAAGAGAADVVAWLLTNVSGVEWDVQEAALAAESSIAGDKPLAVLRQYAAMQGIQLVSMSDAMNEAFNDVGDSDAEMAG</sequence>
<proteinExistence type="predicted"/>
<gene>
    <name evidence="2" type="ORF">HK105_208856</name>
</gene>
<dbReference type="Proteomes" id="UP001527925">
    <property type="component" value="Unassembled WGS sequence"/>
</dbReference>
<protein>
    <recommendedName>
        <fullName evidence="4">Ankyrin repeat protein</fullName>
    </recommendedName>
</protein>
<comment type="caution">
    <text evidence="2">The sequence shown here is derived from an EMBL/GenBank/DDBJ whole genome shotgun (WGS) entry which is preliminary data.</text>
</comment>
<dbReference type="PANTHER" id="PTHR46586:SF3">
    <property type="entry name" value="ANKYRIN REPEAT-CONTAINING PROTEIN"/>
    <property type="match status" value="1"/>
</dbReference>
<dbReference type="SUPFAM" id="SSF48403">
    <property type="entry name" value="Ankyrin repeat"/>
    <property type="match status" value="1"/>
</dbReference>
<evidence type="ECO:0008006" key="4">
    <source>
        <dbReference type="Google" id="ProtNLM"/>
    </source>
</evidence>
<dbReference type="EMBL" id="JADGIZ020000094">
    <property type="protein sequence ID" value="KAL2911648.1"/>
    <property type="molecule type" value="Genomic_DNA"/>
</dbReference>
<feature type="region of interest" description="Disordered" evidence="1">
    <location>
        <begin position="1"/>
        <end position="32"/>
    </location>
</feature>
<dbReference type="Gene3D" id="1.25.40.20">
    <property type="entry name" value="Ankyrin repeat-containing domain"/>
    <property type="match status" value="1"/>
</dbReference>
<reference evidence="2 3" key="1">
    <citation type="submission" date="2023-09" db="EMBL/GenBank/DDBJ databases">
        <title>Pangenome analysis of Batrachochytrium dendrobatidis and related Chytrids.</title>
        <authorList>
            <person name="Yacoub M.N."/>
            <person name="Stajich J.E."/>
            <person name="James T.Y."/>
        </authorList>
    </citation>
    <scope>NUCLEOTIDE SEQUENCE [LARGE SCALE GENOMIC DNA]</scope>
    <source>
        <strain evidence="2 3">JEL0888</strain>
    </source>
</reference>
<feature type="compositionally biased region" description="Gly residues" evidence="1">
    <location>
        <begin position="16"/>
        <end position="26"/>
    </location>
</feature>
<dbReference type="PANTHER" id="PTHR46586">
    <property type="entry name" value="ANKYRIN REPEAT-CONTAINING PROTEIN"/>
    <property type="match status" value="1"/>
</dbReference>
<evidence type="ECO:0000256" key="1">
    <source>
        <dbReference type="SAM" id="MobiDB-lite"/>
    </source>
</evidence>
<evidence type="ECO:0000313" key="2">
    <source>
        <dbReference type="EMBL" id="KAL2911648.1"/>
    </source>
</evidence>
<accession>A0ABR4MWL7</accession>